<gene>
    <name evidence="2" type="ORF">EJ04DRAFT_361779</name>
</gene>
<comment type="caution">
    <text evidence="2">The sequence shown here is derived from an EMBL/GenBank/DDBJ whole genome shotgun (WGS) entry which is preliminary data.</text>
</comment>
<accession>A0A9P4V121</accession>
<feature type="compositionally biased region" description="Acidic residues" evidence="1">
    <location>
        <begin position="281"/>
        <end position="299"/>
    </location>
</feature>
<name>A0A9P4V121_9PLEO</name>
<keyword evidence="3" id="KW-1185">Reference proteome</keyword>
<sequence length="343" mass="39846">MSSITHFSELPASLIFAPKVLKHFACFQRHELVLPNQKIGKLPSASQYADFLLWSRKRKQSPSLNDFTGLCDTPEPEAPNDDPILKTADCGHILHPVTKIQSVIKCPKCVVTEHLDYLKVLSTALEKAANDLKHHPSVYVQALEAYSSAKMESVMAVYKLELQAEEEMSWQRDRVSIWSQDTMSANVALEYHRGQTDPYAKPKQNEKRRRTRKHVTFSQETNFDTGRNESYFWRKSDRYEPGKYQVEESVDMGGGKREDVVMDERKKEDVFMGERNKEDVKMDDDVDMDYEEEEEEEVEDVKMNVDEELDEDEDVEMNELDEDSTKDRWDNMETCEGDFIIFS</sequence>
<dbReference type="EMBL" id="ML996188">
    <property type="protein sequence ID" value="KAF2731850.1"/>
    <property type="molecule type" value="Genomic_DNA"/>
</dbReference>
<feature type="region of interest" description="Disordered" evidence="1">
    <location>
        <begin position="274"/>
        <end position="330"/>
    </location>
</feature>
<reference evidence="2" key="1">
    <citation type="journal article" date="2020" name="Stud. Mycol.">
        <title>101 Dothideomycetes genomes: a test case for predicting lifestyles and emergence of pathogens.</title>
        <authorList>
            <person name="Haridas S."/>
            <person name="Albert R."/>
            <person name="Binder M."/>
            <person name="Bloem J."/>
            <person name="Labutti K."/>
            <person name="Salamov A."/>
            <person name="Andreopoulos B."/>
            <person name="Baker S."/>
            <person name="Barry K."/>
            <person name="Bills G."/>
            <person name="Bluhm B."/>
            <person name="Cannon C."/>
            <person name="Castanera R."/>
            <person name="Culley D."/>
            <person name="Daum C."/>
            <person name="Ezra D."/>
            <person name="Gonzalez J."/>
            <person name="Henrissat B."/>
            <person name="Kuo A."/>
            <person name="Liang C."/>
            <person name="Lipzen A."/>
            <person name="Lutzoni F."/>
            <person name="Magnuson J."/>
            <person name="Mondo S."/>
            <person name="Nolan M."/>
            <person name="Ohm R."/>
            <person name="Pangilinan J."/>
            <person name="Park H.-J."/>
            <person name="Ramirez L."/>
            <person name="Alfaro M."/>
            <person name="Sun H."/>
            <person name="Tritt A."/>
            <person name="Yoshinaga Y."/>
            <person name="Zwiers L.-H."/>
            <person name="Turgeon B."/>
            <person name="Goodwin S."/>
            <person name="Spatafora J."/>
            <person name="Crous P."/>
            <person name="Grigoriev I."/>
        </authorList>
    </citation>
    <scope>NUCLEOTIDE SEQUENCE</scope>
    <source>
        <strain evidence="2">CBS 125425</strain>
    </source>
</reference>
<feature type="compositionally biased region" description="Acidic residues" evidence="1">
    <location>
        <begin position="306"/>
        <end position="322"/>
    </location>
</feature>
<evidence type="ECO:0000256" key="1">
    <source>
        <dbReference type="SAM" id="MobiDB-lite"/>
    </source>
</evidence>
<feature type="compositionally biased region" description="Basic residues" evidence="1">
    <location>
        <begin position="206"/>
        <end position="215"/>
    </location>
</feature>
<feature type="region of interest" description="Disordered" evidence="1">
    <location>
        <begin position="196"/>
        <end position="215"/>
    </location>
</feature>
<organism evidence="2 3">
    <name type="scientific">Polyplosphaeria fusca</name>
    <dbReference type="NCBI Taxonomy" id="682080"/>
    <lineage>
        <taxon>Eukaryota</taxon>
        <taxon>Fungi</taxon>
        <taxon>Dikarya</taxon>
        <taxon>Ascomycota</taxon>
        <taxon>Pezizomycotina</taxon>
        <taxon>Dothideomycetes</taxon>
        <taxon>Pleosporomycetidae</taxon>
        <taxon>Pleosporales</taxon>
        <taxon>Tetraplosphaeriaceae</taxon>
        <taxon>Polyplosphaeria</taxon>
    </lineage>
</organism>
<dbReference type="AlphaFoldDB" id="A0A9P4V121"/>
<protein>
    <submittedName>
        <fullName evidence="2">Uncharacterized protein</fullName>
    </submittedName>
</protein>
<dbReference type="OrthoDB" id="3800453at2759"/>
<dbReference type="Proteomes" id="UP000799444">
    <property type="component" value="Unassembled WGS sequence"/>
</dbReference>
<proteinExistence type="predicted"/>
<evidence type="ECO:0000313" key="3">
    <source>
        <dbReference type="Proteomes" id="UP000799444"/>
    </source>
</evidence>
<evidence type="ECO:0000313" key="2">
    <source>
        <dbReference type="EMBL" id="KAF2731850.1"/>
    </source>
</evidence>